<dbReference type="RefSeq" id="XP_028466661.1">
    <property type="nucleotide sequence ID" value="XM_028611986.1"/>
</dbReference>
<evidence type="ECO:0000259" key="3">
    <source>
        <dbReference type="PROSITE" id="PS51762"/>
    </source>
</evidence>
<feature type="signal peptide" evidence="2">
    <location>
        <begin position="1"/>
        <end position="18"/>
    </location>
</feature>
<accession>A0A3N2PWZ2</accession>
<dbReference type="GO" id="GO:0005975">
    <property type="term" value="P:carbohydrate metabolic process"/>
    <property type="evidence" value="ECO:0007669"/>
    <property type="project" value="InterPro"/>
</dbReference>
<evidence type="ECO:0000256" key="2">
    <source>
        <dbReference type="SAM" id="SignalP"/>
    </source>
</evidence>
<dbReference type="OrthoDB" id="25131at2759"/>
<feature type="chain" id="PRO_5018259869" evidence="2">
    <location>
        <begin position="19"/>
        <end position="354"/>
    </location>
</feature>
<sequence>MNFFWALCLTGILRRVSASEDCDCGYAAKVGNSRHVFTDLIETDFGKVASLSRNADWFSPEFNRTGDRVRGPLGEQFSRNNVDTVVEGSGSDQAPGLRMFVRNSTVDGMVPVAEVDSTRQEIQWGSFRVSMQVPDVAGTCAAFFWYHNDTQEIDLEFLTKEFDPGNNTFPLNLVVHSLESQADDYDPVEAGSFVKVQLPFNPTTAFHEYRFDYLPGRIIFYADGDTIAEMDGPGVPTAGGHLILQHWSSGNPLWSGGPPTEDAVLNIRYVKAYFNSSSVERREELARGCTDSATQNVCDIPNDEDFFFNDQDSDDQGGQNGGDDGGPEDSTNHLYPLSTWGILAASLAATFCYV</sequence>
<name>A0A3N2PWZ2_SODAK</name>
<keyword evidence="2" id="KW-0732">Signal</keyword>
<dbReference type="GO" id="GO:0030246">
    <property type="term" value="F:carbohydrate binding"/>
    <property type="evidence" value="ECO:0007669"/>
    <property type="project" value="UniProtKB-KW"/>
</dbReference>
<dbReference type="EMBL" id="ML119055">
    <property type="protein sequence ID" value="ROT38855.1"/>
    <property type="molecule type" value="Genomic_DNA"/>
</dbReference>
<feature type="domain" description="GH16" evidence="3">
    <location>
        <begin position="43"/>
        <end position="278"/>
    </location>
</feature>
<dbReference type="InterPro" id="IPR000757">
    <property type="entry name" value="Beta-glucanase-like"/>
</dbReference>
<dbReference type="STRING" id="1314773.A0A3N2PWZ2"/>
<dbReference type="InterPro" id="IPR013320">
    <property type="entry name" value="ConA-like_dom_sf"/>
</dbReference>
<reference evidence="4 5" key="1">
    <citation type="journal article" date="2018" name="Mol. Ecol.">
        <title>The obligate alkalophilic soda-lake fungus Sodiomyces alkalinus has shifted to a protein diet.</title>
        <authorList>
            <person name="Grum-Grzhimaylo A.A."/>
            <person name="Falkoski D.L."/>
            <person name="van den Heuvel J."/>
            <person name="Valero-Jimenez C.A."/>
            <person name="Min B."/>
            <person name="Choi I.G."/>
            <person name="Lipzen A."/>
            <person name="Daum C.G."/>
            <person name="Aanen D.K."/>
            <person name="Tsang A."/>
            <person name="Henrissat B."/>
            <person name="Bilanenko E.N."/>
            <person name="de Vries R.P."/>
            <person name="van Kan J.A.L."/>
            <person name="Grigoriev I.V."/>
            <person name="Debets A.J.M."/>
        </authorList>
    </citation>
    <scope>NUCLEOTIDE SEQUENCE [LARGE SCALE GENOMIC DNA]</scope>
    <source>
        <strain evidence="4 5">F11</strain>
    </source>
</reference>
<dbReference type="GO" id="GO:0004553">
    <property type="term" value="F:hydrolase activity, hydrolyzing O-glycosyl compounds"/>
    <property type="evidence" value="ECO:0007669"/>
    <property type="project" value="InterPro"/>
</dbReference>
<evidence type="ECO:0000256" key="1">
    <source>
        <dbReference type="SAM" id="MobiDB-lite"/>
    </source>
</evidence>
<feature type="compositionally biased region" description="Acidic residues" evidence="1">
    <location>
        <begin position="304"/>
        <end position="315"/>
    </location>
</feature>
<dbReference type="AlphaFoldDB" id="A0A3N2PWZ2"/>
<gene>
    <name evidence="4" type="ORF">SODALDRAFT_333484</name>
</gene>
<proteinExistence type="predicted"/>
<organism evidence="4 5">
    <name type="scientific">Sodiomyces alkalinus (strain CBS 110278 / VKM F-3762 / F11)</name>
    <name type="common">Alkaliphilic filamentous fungus</name>
    <dbReference type="NCBI Taxonomy" id="1314773"/>
    <lineage>
        <taxon>Eukaryota</taxon>
        <taxon>Fungi</taxon>
        <taxon>Dikarya</taxon>
        <taxon>Ascomycota</taxon>
        <taxon>Pezizomycotina</taxon>
        <taxon>Sordariomycetes</taxon>
        <taxon>Hypocreomycetidae</taxon>
        <taxon>Glomerellales</taxon>
        <taxon>Plectosphaerellaceae</taxon>
        <taxon>Sodiomyces</taxon>
    </lineage>
</organism>
<dbReference type="Pfam" id="PF00722">
    <property type="entry name" value="Glyco_hydro_16"/>
    <property type="match status" value="1"/>
</dbReference>
<dbReference type="Gene3D" id="2.60.120.200">
    <property type="match status" value="1"/>
</dbReference>
<keyword evidence="4" id="KW-0430">Lectin</keyword>
<dbReference type="GeneID" id="39580464"/>
<protein>
    <submittedName>
        <fullName evidence="4">Concanavalin A-like lectin/glucanase</fullName>
    </submittedName>
</protein>
<dbReference type="PANTHER" id="PTHR38121:SF5">
    <property type="entry name" value="GH16 DOMAIN-CONTAINING PROTEIN"/>
    <property type="match status" value="1"/>
</dbReference>
<dbReference type="PROSITE" id="PS51762">
    <property type="entry name" value="GH16_2"/>
    <property type="match status" value="1"/>
</dbReference>
<evidence type="ECO:0000313" key="4">
    <source>
        <dbReference type="EMBL" id="ROT38855.1"/>
    </source>
</evidence>
<dbReference type="CDD" id="cd00413">
    <property type="entry name" value="Glyco_hydrolase_16"/>
    <property type="match status" value="1"/>
</dbReference>
<dbReference type="Proteomes" id="UP000272025">
    <property type="component" value="Unassembled WGS sequence"/>
</dbReference>
<feature type="region of interest" description="Disordered" evidence="1">
    <location>
        <begin position="304"/>
        <end position="331"/>
    </location>
</feature>
<evidence type="ECO:0000313" key="5">
    <source>
        <dbReference type="Proteomes" id="UP000272025"/>
    </source>
</evidence>
<keyword evidence="5" id="KW-1185">Reference proteome</keyword>
<dbReference type="SUPFAM" id="SSF49899">
    <property type="entry name" value="Concanavalin A-like lectins/glucanases"/>
    <property type="match status" value="1"/>
</dbReference>
<dbReference type="PANTHER" id="PTHR38121">
    <property type="entry name" value="GH16 DOMAIN-CONTAINING PROTEIN"/>
    <property type="match status" value="1"/>
</dbReference>